<reference evidence="2" key="1">
    <citation type="submission" date="2022-01" db="EMBL/GenBank/DDBJ databases">
        <authorList>
            <person name="King R."/>
        </authorList>
    </citation>
    <scope>NUCLEOTIDE SEQUENCE</scope>
</reference>
<dbReference type="EMBL" id="OU895877">
    <property type="protein sequence ID" value="CAH1714185.1"/>
    <property type="molecule type" value="Genomic_DNA"/>
</dbReference>
<organism evidence="2 3">
    <name type="scientific">Chironomus riparius</name>
    <dbReference type="NCBI Taxonomy" id="315576"/>
    <lineage>
        <taxon>Eukaryota</taxon>
        <taxon>Metazoa</taxon>
        <taxon>Ecdysozoa</taxon>
        <taxon>Arthropoda</taxon>
        <taxon>Hexapoda</taxon>
        <taxon>Insecta</taxon>
        <taxon>Pterygota</taxon>
        <taxon>Neoptera</taxon>
        <taxon>Endopterygota</taxon>
        <taxon>Diptera</taxon>
        <taxon>Nematocera</taxon>
        <taxon>Chironomoidea</taxon>
        <taxon>Chironomidae</taxon>
        <taxon>Chironominae</taxon>
        <taxon>Chironomus</taxon>
    </lineage>
</organism>
<feature type="chain" id="PRO_5040462773" evidence="1">
    <location>
        <begin position="23"/>
        <end position="198"/>
    </location>
</feature>
<keyword evidence="3" id="KW-1185">Reference proteome</keyword>
<dbReference type="Proteomes" id="UP001153620">
    <property type="component" value="Chromosome 1"/>
</dbReference>
<evidence type="ECO:0000256" key="1">
    <source>
        <dbReference type="SAM" id="SignalP"/>
    </source>
</evidence>
<proteinExistence type="predicted"/>
<dbReference type="OrthoDB" id="250802at2759"/>
<protein>
    <submittedName>
        <fullName evidence="2">Uncharacterized protein</fullName>
    </submittedName>
</protein>
<accession>A0A9P0IQT1</accession>
<sequence length="198" mass="21550">MKGLKMFIAVLAIVYSVNLVFGLPVENTESIVDISTENNSTNNTHKELYVIKATTYEIGILADVPDNDTTTDNGPVTRQQVDLTFYNTESNGTDVNFGDIPFPVKTTGLKGQVITGIAPVHIGAVSDINDVLKAIPFSGTIVNITQADTSFVHITRDNLTDTENIVHLNDTDTDLAQLPILNTVLLPDSFHEAYEDVN</sequence>
<evidence type="ECO:0000313" key="3">
    <source>
        <dbReference type="Proteomes" id="UP001153620"/>
    </source>
</evidence>
<name>A0A9P0IQT1_9DIPT</name>
<feature type="signal peptide" evidence="1">
    <location>
        <begin position="1"/>
        <end position="22"/>
    </location>
</feature>
<gene>
    <name evidence="2" type="ORF">CHIRRI_LOCUS3312</name>
</gene>
<evidence type="ECO:0000313" key="2">
    <source>
        <dbReference type="EMBL" id="CAH1714185.1"/>
    </source>
</evidence>
<keyword evidence="1" id="KW-0732">Signal</keyword>
<reference evidence="2" key="2">
    <citation type="submission" date="2022-10" db="EMBL/GenBank/DDBJ databases">
        <authorList>
            <consortium name="ENA_rothamsted_submissions"/>
            <consortium name="culmorum"/>
            <person name="King R."/>
        </authorList>
    </citation>
    <scope>NUCLEOTIDE SEQUENCE</scope>
</reference>
<dbReference type="AlphaFoldDB" id="A0A9P0IQT1"/>